<comment type="similarity">
    <text evidence="2 5">Belongs to the cyclophilin-type PPIase family.</text>
</comment>
<keyword evidence="10" id="KW-1185">Reference proteome</keyword>
<evidence type="ECO:0000259" key="6">
    <source>
        <dbReference type="PROSITE" id="PS50072"/>
    </source>
</evidence>
<proteinExistence type="inferred from homology"/>
<feature type="domain" description="PPIase cyclophilin-type" evidence="6">
    <location>
        <begin position="25"/>
        <end position="189"/>
    </location>
</feature>
<gene>
    <name evidence="8" type="ORF">CLV93_102450</name>
    <name evidence="7" type="ORF">JCM18694_10720</name>
</gene>
<reference evidence="8 9" key="1">
    <citation type="submission" date="2018-03" db="EMBL/GenBank/DDBJ databases">
        <title>Genomic Encyclopedia of Archaeal and Bacterial Type Strains, Phase II (KMG-II): from individual species to whole genera.</title>
        <authorList>
            <person name="Goeker M."/>
        </authorList>
    </citation>
    <scope>NUCLEOTIDE SEQUENCE [LARGE SCALE GENOMIC DNA]</scope>
    <source>
        <strain evidence="8 9">DSM 27267</strain>
    </source>
</reference>
<dbReference type="InterPro" id="IPR024936">
    <property type="entry name" value="Cyclophilin-type_PPIase"/>
</dbReference>
<feature type="chain" id="PRO_5015022871" description="Peptidyl-prolyl cis-trans isomerase" evidence="5">
    <location>
        <begin position="18"/>
        <end position="189"/>
    </location>
</feature>
<comment type="catalytic activity">
    <reaction evidence="5">
        <text>[protein]-peptidylproline (omega=180) = [protein]-peptidylproline (omega=0)</text>
        <dbReference type="Rhea" id="RHEA:16237"/>
        <dbReference type="Rhea" id="RHEA-COMP:10747"/>
        <dbReference type="Rhea" id="RHEA-COMP:10748"/>
        <dbReference type="ChEBI" id="CHEBI:83833"/>
        <dbReference type="ChEBI" id="CHEBI:83834"/>
        <dbReference type="EC" id="5.2.1.8"/>
    </reaction>
</comment>
<dbReference type="EMBL" id="BLAU01000001">
    <property type="protein sequence ID" value="GET20826.1"/>
    <property type="molecule type" value="Genomic_DNA"/>
</dbReference>
<organism evidence="8 9">
    <name type="scientific">Prolixibacter denitrificans</name>
    <dbReference type="NCBI Taxonomy" id="1541063"/>
    <lineage>
        <taxon>Bacteria</taxon>
        <taxon>Pseudomonadati</taxon>
        <taxon>Bacteroidota</taxon>
        <taxon>Bacteroidia</taxon>
        <taxon>Marinilabiliales</taxon>
        <taxon>Prolixibacteraceae</taxon>
        <taxon>Prolixibacter</taxon>
    </lineage>
</organism>
<dbReference type="RefSeq" id="WP_106541241.1">
    <property type="nucleotide sequence ID" value="NZ_BLAU01000001.1"/>
</dbReference>
<dbReference type="SUPFAM" id="SSF50891">
    <property type="entry name" value="Cyclophilin-like"/>
    <property type="match status" value="1"/>
</dbReference>
<dbReference type="InterPro" id="IPR002130">
    <property type="entry name" value="Cyclophilin-type_PPIase_dom"/>
</dbReference>
<dbReference type="Pfam" id="PF00160">
    <property type="entry name" value="Pro_isomerase"/>
    <property type="match status" value="1"/>
</dbReference>
<name>A0A2P8CI53_9BACT</name>
<keyword evidence="4 5" id="KW-0413">Isomerase</keyword>
<dbReference type="PANTHER" id="PTHR43246">
    <property type="entry name" value="PEPTIDYL-PROLYL CIS-TRANS ISOMERASE CYP38, CHLOROPLASTIC"/>
    <property type="match status" value="1"/>
</dbReference>
<dbReference type="Proteomes" id="UP000240621">
    <property type="component" value="Unassembled WGS sequence"/>
</dbReference>
<dbReference type="OrthoDB" id="9807797at2"/>
<protein>
    <recommendedName>
        <fullName evidence="5">Peptidyl-prolyl cis-trans isomerase</fullName>
        <shortName evidence="5">PPIase</shortName>
        <ecNumber evidence="5">5.2.1.8</ecNumber>
    </recommendedName>
</protein>
<evidence type="ECO:0000313" key="10">
    <source>
        <dbReference type="Proteomes" id="UP000396862"/>
    </source>
</evidence>
<evidence type="ECO:0000256" key="2">
    <source>
        <dbReference type="ARBA" id="ARBA00007365"/>
    </source>
</evidence>
<accession>A0A2P8CI53</accession>
<dbReference type="Gene3D" id="2.40.100.10">
    <property type="entry name" value="Cyclophilin-like"/>
    <property type="match status" value="1"/>
</dbReference>
<evidence type="ECO:0000256" key="3">
    <source>
        <dbReference type="ARBA" id="ARBA00023110"/>
    </source>
</evidence>
<evidence type="ECO:0000313" key="9">
    <source>
        <dbReference type="Proteomes" id="UP000240621"/>
    </source>
</evidence>
<comment type="function">
    <text evidence="1 5">PPIases accelerate the folding of proteins. It catalyzes the cis-trans isomerization of proline imidic peptide bonds in oligopeptides.</text>
</comment>
<dbReference type="InterPro" id="IPR044665">
    <property type="entry name" value="E_coli_cyclophilin_A-like"/>
</dbReference>
<keyword evidence="5" id="KW-0732">Signal</keyword>
<keyword evidence="3 5" id="KW-0697">Rotamase</keyword>
<dbReference type="PROSITE" id="PS51257">
    <property type="entry name" value="PROKAR_LIPOPROTEIN"/>
    <property type="match status" value="1"/>
</dbReference>
<dbReference type="PROSITE" id="PS50072">
    <property type="entry name" value="CSA_PPIASE_2"/>
    <property type="match status" value="1"/>
</dbReference>
<evidence type="ECO:0000256" key="1">
    <source>
        <dbReference type="ARBA" id="ARBA00002388"/>
    </source>
</evidence>
<dbReference type="GO" id="GO:0003755">
    <property type="term" value="F:peptidyl-prolyl cis-trans isomerase activity"/>
    <property type="evidence" value="ECO:0007669"/>
    <property type="project" value="UniProtKB-UniRule"/>
</dbReference>
<dbReference type="CDD" id="cd00317">
    <property type="entry name" value="cyclophilin"/>
    <property type="match status" value="1"/>
</dbReference>
<evidence type="ECO:0000313" key="8">
    <source>
        <dbReference type="EMBL" id="PSK84660.1"/>
    </source>
</evidence>
<dbReference type="PRINTS" id="PR00153">
    <property type="entry name" value="CSAPPISMRASE"/>
</dbReference>
<comment type="caution">
    <text evidence="8">The sequence shown here is derived from an EMBL/GenBank/DDBJ whole genome shotgun (WGS) entry which is preliminary data.</text>
</comment>
<evidence type="ECO:0000256" key="4">
    <source>
        <dbReference type="ARBA" id="ARBA00023235"/>
    </source>
</evidence>
<dbReference type="PIRSF" id="PIRSF001467">
    <property type="entry name" value="Peptidylpro_ismrse"/>
    <property type="match status" value="1"/>
</dbReference>
<evidence type="ECO:0000313" key="7">
    <source>
        <dbReference type="EMBL" id="GET20826.1"/>
    </source>
</evidence>
<feature type="signal peptide" evidence="5">
    <location>
        <begin position="1"/>
        <end position="17"/>
    </location>
</feature>
<dbReference type="InterPro" id="IPR029000">
    <property type="entry name" value="Cyclophilin-like_dom_sf"/>
</dbReference>
<sequence>MKTFVFAFLLVAFSACQNEPVVEIQTTLGNIQVELYSDKAPVTANNFLQLVEDSVYNNAEFYRTVRMNNQPHNQVKIEVIQGGLFADSLVDKIPTIPHETTQQTGIQHKNGVISMARNKPGSASSEFFICIGDQPALDYGGKRNPDGQGFAAFGKVIKGMDVVKQIQMQPDSGQYLVHPVKILNISRIK</sequence>
<dbReference type="Proteomes" id="UP000396862">
    <property type="component" value="Unassembled WGS sequence"/>
</dbReference>
<reference evidence="7 10" key="2">
    <citation type="submission" date="2019-10" db="EMBL/GenBank/DDBJ databases">
        <title>Prolixibacter strains distinguished by the presence of nitrate reductase genes were adept at nitrate-dependent anaerobic corrosion of metallic iron and carbon steel.</title>
        <authorList>
            <person name="Iino T."/>
            <person name="Shono N."/>
            <person name="Ito K."/>
            <person name="Nakamura R."/>
            <person name="Sueoka K."/>
            <person name="Harayama S."/>
            <person name="Ohkuma M."/>
        </authorList>
    </citation>
    <scope>NUCLEOTIDE SEQUENCE [LARGE SCALE GENOMIC DNA]</scope>
    <source>
        <strain evidence="7 10">MIC1-1</strain>
    </source>
</reference>
<dbReference type="EC" id="5.2.1.8" evidence="5"/>
<evidence type="ECO:0000256" key="5">
    <source>
        <dbReference type="RuleBase" id="RU363019"/>
    </source>
</evidence>
<dbReference type="EMBL" id="PYGC01000002">
    <property type="protein sequence ID" value="PSK84660.1"/>
    <property type="molecule type" value="Genomic_DNA"/>
</dbReference>
<dbReference type="AlphaFoldDB" id="A0A2P8CI53"/>